<dbReference type="Pfam" id="PF11220">
    <property type="entry name" value="DUF3015"/>
    <property type="match status" value="1"/>
</dbReference>
<dbReference type="Proteomes" id="UP000294684">
    <property type="component" value="Unassembled WGS sequence"/>
</dbReference>
<evidence type="ECO:0008006" key="3">
    <source>
        <dbReference type="Google" id="ProtNLM"/>
    </source>
</evidence>
<comment type="caution">
    <text evidence="1">The sequence shown here is derived from an EMBL/GenBank/DDBJ whole genome shotgun (WGS) entry which is preliminary data.</text>
</comment>
<dbReference type="STRING" id="1193051.LEP1GSC017_1703"/>
<dbReference type="RefSeq" id="WP_004786928.1">
    <property type="nucleotide sequence ID" value="NZ_RQGE01000014.1"/>
</dbReference>
<reference evidence="1 2" key="1">
    <citation type="submission" date="2019-03" db="EMBL/GenBank/DDBJ databases">
        <title>Genomic Encyclopedia of Archaeal and Bacterial Type Strains, Phase II (KMG-II): from individual species to whole genera.</title>
        <authorList>
            <person name="Goeker M."/>
        </authorList>
    </citation>
    <scope>NUCLEOTIDE SEQUENCE [LARGE SCALE GENOMIC DNA]</scope>
    <source>
        <strain evidence="1 2">DSM 21537</strain>
    </source>
</reference>
<evidence type="ECO:0000313" key="1">
    <source>
        <dbReference type="EMBL" id="TDY73269.1"/>
    </source>
</evidence>
<name>A0A4R8MUP1_LEPME</name>
<dbReference type="OrthoDB" id="334910at2"/>
<keyword evidence="2" id="KW-1185">Reference proteome</keyword>
<proteinExistence type="predicted"/>
<dbReference type="InterPro" id="IPR021383">
    <property type="entry name" value="DUF3015"/>
</dbReference>
<protein>
    <recommendedName>
        <fullName evidence="3">DUF3015 domain-containing protein</fullName>
    </recommendedName>
</protein>
<accession>A0A4R8MUP1</accession>
<sequence>MFTRSFHSYSKTQLTIVSLFASLISAPVSVLSEPYGMAGCGLGSMVPVWKNDIGQVLAATTNGSLSSQTFGITSGTSNCTTDGIVRADRAQEVFVTYNERPLELETTRGNGERIQAIASLLGCPTHSIELGKLMKEKHSFIFDHSKNIESSVRSKIILSRLKLKIAEDSVLKQACLY</sequence>
<dbReference type="AlphaFoldDB" id="A0A4R8MUP1"/>
<organism evidence="1 2">
    <name type="scientific">Leptospira meyeri</name>
    <dbReference type="NCBI Taxonomy" id="29508"/>
    <lineage>
        <taxon>Bacteria</taxon>
        <taxon>Pseudomonadati</taxon>
        <taxon>Spirochaetota</taxon>
        <taxon>Spirochaetia</taxon>
        <taxon>Leptospirales</taxon>
        <taxon>Leptospiraceae</taxon>
        <taxon>Leptospira</taxon>
    </lineage>
</organism>
<gene>
    <name evidence="1" type="ORF">CLV96_2298</name>
</gene>
<dbReference type="EMBL" id="SORO01000001">
    <property type="protein sequence ID" value="TDY73269.1"/>
    <property type="molecule type" value="Genomic_DNA"/>
</dbReference>
<evidence type="ECO:0000313" key="2">
    <source>
        <dbReference type="Proteomes" id="UP000294684"/>
    </source>
</evidence>
<dbReference type="GeneID" id="79827592"/>